<dbReference type="EMBL" id="JAGMWN010000002">
    <property type="protein sequence ID" value="MBP5856272.1"/>
    <property type="molecule type" value="Genomic_DNA"/>
</dbReference>
<feature type="domain" description="Cell wall hydrolase SleB" evidence="1">
    <location>
        <begin position="38"/>
        <end position="153"/>
    </location>
</feature>
<sequence length="157" mass="17491">MTTFYEQAHPMRESACPAADDGPVIDLLARTVWGEARGEPVRGREAVAACVMNRVALATARGGHWWGTNVVAVCRAPWQFACWNEGDPNREQLLAVDRADPVFQSCLRIARRAVRGALIDPTGGATHYHHEDMLPWWAKGRAPTCRIGRHVFYRDIG</sequence>
<gene>
    <name evidence="2" type="ORF">KAJ83_04580</name>
</gene>
<dbReference type="Pfam" id="PF07486">
    <property type="entry name" value="Hydrolase_2"/>
    <property type="match status" value="1"/>
</dbReference>
<evidence type="ECO:0000259" key="1">
    <source>
        <dbReference type="Pfam" id="PF07486"/>
    </source>
</evidence>
<proteinExistence type="predicted"/>
<comment type="caution">
    <text evidence="2">The sequence shown here is derived from an EMBL/GenBank/DDBJ whole genome shotgun (WGS) entry which is preliminary data.</text>
</comment>
<keyword evidence="3" id="KW-1185">Reference proteome</keyword>
<dbReference type="InterPro" id="IPR042047">
    <property type="entry name" value="SleB_dom1"/>
</dbReference>
<name>A0A8J7V1X4_9PROT</name>
<protein>
    <submittedName>
        <fullName evidence="2">Cell wall hydrolase</fullName>
    </submittedName>
</protein>
<reference evidence="2" key="1">
    <citation type="submission" date="2021-04" db="EMBL/GenBank/DDBJ databases">
        <authorList>
            <person name="Zhang D.-C."/>
        </authorList>
    </citation>
    <scope>NUCLEOTIDE SEQUENCE</scope>
    <source>
        <strain evidence="2">CGMCC 1.15697</strain>
    </source>
</reference>
<keyword evidence="2" id="KW-0378">Hydrolase</keyword>
<dbReference type="RefSeq" id="WP_210680866.1">
    <property type="nucleotide sequence ID" value="NZ_JAGMWN010000002.1"/>
</dbReference>
<dbReference type="AlphaFoldDB" id="A0A8J7V1X4"/>
<organism evidence="2 3">
    <name type="scientific">Marivibrio halodurans</name>
    <dbReference type="NCBI Taxonomy" id="2039722"/>
    <lineage>
        <taxon>Bacteria</taxon>
        <taxon>Pseudomonadati</taxon>
        <taxon>Pseudomonadota</taxon>
        <taxon>Alphaproteobacteria</taxon>
        <taxon>Rhodospirillales</taxon>
        <taxon>Rhodospirillaceae</taxon>
        <taxon>Marivibrio</taxon>
    </lineage>
</organism>
<evidence type="ECO:0000313" key="2">
    <source>
        <dbReference type="EMBL" id="MBP5856272.1"/>
    </source>
</evidence>
<dbReference type="Gene3D" id="1.10.10.2520">
    <property type="entry name" value="Cell wall hydrolase SleB, domain 1"/>
    <property type="match status" value="1"/>
</dbReference>
<dbReference type="Proteomes" id="UP000672602">
    <property type="component" value="Unassembled WGS sequence"/>
</dbReference>
<dbReference type="InterPro" id="IPR011105">
    <property type="entry name" value="Cell_wall_hydrolase_SleB"/>
</dbReference>
<accession>A0A8J7V1X4</accession>
<dbReference type="GO" id="GO:0016787">
    <property type="term" value="F:hydrolase activity"/>
    <property type="evidence" value="ECO:0007669"/>
    <property type="project" value="UniProtKB-KW"/>
</dbReference>
<evidence type="ECO:0000313" key="3">
    <source>
        <dbReference type="Proteomes" id="UP000672602"/>
    </source>
</evidence>